<name>A0A3P7LZ86_DIBLA</name>
<proteinExistence type="predicted"/>
<gene>
    <name evidence="1" type="ORF">DILT_LOCUS12194</name>
</gene>
<protein>
    <submittedName>
        <fullName evidence="1">Uncharacterized protein</fullName>
    </submittedName>
</protein>
<keyword evidence="2" id="KW-1185">Reference proteome</keyword>
<dbReference type="AlphaFoldDB" id="A0A3P7LZ86"/>
<dbReference type="EMBL" id="UYRU01065569">
    <property type="protein sequence ID" value="VDN16363.1"/>
    <property type="molecule type" value="Genomic_DNA"/>
</dbReference>
<accession>A0A3P7LZ86</accession>
<dbReference type="OrthoDB" id="10406532at2759"/>
<organism evidence="1 2">
    <name type="scientific">Dibothriocephalus latus</name>
    <name type="common">Fish tapeworm</name>
    <name type="synonym">Diphyllobothrium latum</name>
    <dbReference type="NCBI Taxonomy" id="60516"/>
    <lineage>
        <taxon>Eukaryota</taxon>
        <taxon>Metazoa</taxon>
        <taxon>Spiralia</taxon>
        <taxon>Lophotrochozoa</taxon>
        <taxon>Platyhelminthes</taxon>
        <taxon>Cestoda</taxon>
        <taxon>Eucestoda</taxon>
        <taxon>Diphyllobothriidea</taxon>
        <taxon>Diphyllobothriidae</taxon>
        <taxon>Dibothriocephalus</taxon>
    </lineage>
</organism>
<dbReference type="Proteomes" id="UP000281553">
    <property type="component" value="Unassembled WGS sequence"/>
</dbReference>
<evidence type="ECO:0000313" key="2">
    <source>
        <dbReference type="Proteomes" id="UP000281553"/>
    </source>
</evidence>
<reference evidence="1 2" key="1">
    <citation type="submission" date="2018-11" db="EMBL/GenBank/DDBJ databases">
        <authorList>
            <consortium name="Pathogen Informatics"/>
        </authorList>
    </citation>
    <scope>NUCLEOTIDE SEQUENCE [LARGE SCALE GENOMIC DNA]</scope>
</reference>
<sequence length="124" mass="13594">MSAFIDGLLAAASRVTNWRLTLGLKKSSKDSIGLLLPPKSQEAQPEDRINPRARGLAAREITYALTGFHCIDPRASFMTVPCSSDVHLHFDPERNHCVLGAYFCFALLYGSSLSQDKLLITVTA</sequence>
<evidence type="ECO:0000313" key="1">
    <source>
        <dbReference type="EMBL" id="VDN16363.1"/>
    </source>
</evidence>